<evidence type="ECO:0000313" key="14">
    <source>
        <dbReference type="EMBL" id="KZO98558.1"/>
    </source>
</evidence>
<dbReference type="FunFam" id="3.10.450.40:FF:000017">
    <property type="entry name" value="Amine oxidase"/>
    <property type="match status" value="1"/>
</dbReference>
<evidence type="ECO:0000256" key="3">
    <source>
        <dbReference type="ARBA" id="ARBA00011738"/>
    </source>
</evidence>
<dbReference type="SUPFAM" id="SSF49998">
    <property type="entry name" value="Amine oxidase catalytic domain"/>
    <property type="match status" value="1"/>
</dbReference>
<keyword evidence="15" id="KW-1185">Reference proteome</keyword>
<dbReference type="SUPFAM" id="SSF54416">
    <property type="entry name" value="Amine oxidase N-terminal region"/>
    <property type="match status" value="2"/>
</dbReference>
<keyword evidence="6 11" id="KW-0560">Oxidoreductase</keyword>
<evidence type="ECO:0000256" key="10">
    <source>
        <dbReference type="PIRSR" id="PIRSR600269-51"/>
    </source>
</evidence>
<evidence type="ECO:0000256" key="9">
    <source>
        <dbReference type="PIRSR" id="PIRSR600269-50"/>
    </source>
</evidence>
<evidence type="ECO:0000256" key="5">
    <source>
        <dbReference type="ARBA" id="ARBA00022772"/>
    </source>
</evidence>
<reference evidence="14 15" key="1">
    <citation type="journal article" date="2016" name="Mol. Biol. Evol.">
        <title>Comparative Genomics of Early-Diverging Mushroom-Forming Fungi Provides Insights into the Origins of Lignocellulose Decay Capabilities.</title>
        <authorList>
            <person name="Nagy L.G."/>
            <person name="Riley R."/>
            <person name="Tritt A."/>
            <person name="Adam C."/>
            <person name="Daum C."/>
            <person name="Floudas D."/>
            <person name="Sun H."/>
            <person name="Yadav J.S."/>
            <person name="Pangilinan J."/>
            <person name="Larsson K.H."/>
            <person name="Matsuura K."/>
            <person name="Barry K."/>
            <person name="Labutti K."/>
            <person name="Kuo R."/>
            <person name="Ohm R.A."/>
            <person name="Bhattacharya S.S."/>
            <person name="Shirouzu T."/>
            <person name="Yoshinaga Y."/>
            <person name="Martin F.M."/>
            <person name="Grigoriev I.V."/>
            <person name="Hibbett D.S."/>
        </authorList>
    </citation>
    <scope>NUCLEOTIDE SEQUENCE [LARGE SCALE GENOMIC DNA]</scope>
    <source>
        <strain evidence="14 15">TUFC12733</strain>
    </source>
</reference>
<feature type="domain" description="Copper amine oxidase catalytic" evidence="12">
    <location>
        <begin position="270"/>
        <end position="670"/>
    </location>
</feature>
<comment type="similarity">
    <text evidence="2 11">Belongs to the copper/topaquinone oxidase family.</text>
</comment>
<sequence length="715" mass="80471">MIGAMSMQPLKDAVAEILPTSNGKVNGKHHAVKPAELHPFDPLTPTEIRNTVSVLKAQFPDVPLRFKVIELLEPTKADVIPYIEAERLGRPLPLKPARLTFSYFHRMDKGIFYKAILNPSSGKVLSLKELPGTIQGPIDVDEMMSIEKFCLQHPAVLAEIEKLRLPAGYSVCTDPWIYGTDDEGENRRLIQCYMYIVEVDHPECNHYSLPALFSPVFDAVKLELVRMDYLPSGDSYEGVPVAPWKTVKAVQYAHDLLDEPVRTDLKPYIVQQPEGPSFSVSEDNLIQWQKWRFRLGFNYRDGMVIYNVTYDGRNVFYRLSMNEMTVPYGDPRAPYHRKQAFDVGDVGLGITANQLALGCDCLGHIKYFDGYRTDSKGNPVQLKNVICLHEQDGGLLHKHTNYRSGRATVARNRQLVVQMICTVANYEYIFAWIFDQAAGIDFEVRATGILSTIPMENQEDETCEWGTNVAPGVVGSYHQHLFNLRIDPAIDGFKNTVFYEDSVPLPADPVKNKWGVGYTTKDTKITEGGHYETSVPLHRTYKIRNDSVINKITHKPVSYKIMTAPSQMLLMGPDSFDAKRAGFATHPVWVTKYNEGELYAAGEFTNQSKKGTGLEVWSERKDKVENEDVVFWHTFGLTHNPRPEDFPVMPVERLMVSMRPNGFFDKSPAIDVPQSAQNANQSTLYANTKTNGVNGKITAETAACCHTNPLPNGSH</sequence>
<dbReference type="InterPro" id="IPR015798">
    <property type="entry name" value="Cu_amine_oxidase_C"/>
</dbReference>
<dbReference type="GO" id="GO:0008131">
    <property type="term" value="F:primary methylamine oxidase activity"/>
    <property type="evidence" value="ECO:0007669"/>
    <property type="project" value="InterPro"/>
</dbReference>
<keyword evidence="8" id="KW-1015">Disulfide bond</keyword>
<evidence type="ECO:0000259" key="13">
    <source>
        <dbReference type="Pfam" id="PF02727"/>
    </source>
</evidence>
<dbReference type="Pfam" id="PF02727">
    <property type="entry name" value="Cu_amine_oxidN2"/>
    <property type="match status" value="1"/>
</dbReference>
<dbReference type="InterPro" id="IPR036460">
    <property type="entry name" value="Cu_amine_oxidase_C_sf"/>
</dbReference>
<feature type="domain" description="Copper amine oxidase N2-terminal" evidence="13">
    <location>
        <begin position="38"/>
        <end position="93"/>
    </location>
</feature>
<dbReference type="Pfam" id="PF01179">
    <property type="entry name" value="Cu_amine_oxid"/>
    <property type="match status" value="1"/>
</dbReference>
<dbReference type="GO" id="GO:0048038">
    <property type="term" value="F:quinone binding"/>
    <property type="evidence" value="ECO:0007669"/>
    <property type="project" value="InterPro"/>
</dbReference>
<evidence type="ECO:0000256" key="8">
    <source>
        <dbReference type="ARBA" id="ARBA00023157"/>
    </source>
</evidence>
<comment type="cofactor">
    <cofactor evidence="1">
        <name>Cu cation</name>
        <dbReference type="ChEBI" id="CHEBI:23378"/>
    </cofactor>
</comment>
<evidence type="ECO:0000256" key="11">
    <source>
        <dbReference type="RuleBase" id="RU000672"/>
    </source>
</evidence>
<dbReference type="PROSITE" id="PS01164">
    <property type="entry name" value="COPPER_AMINE_OXID_1"/>
    <property type="match status" value="1"/>
</dbReference>
<dbReference type="InterPro" id="IPR016182">
    <property type="entry name" value="Cu_amine_oxidase_N-reg"/>
</dbReference>
<comment type="subunit">
    <text evidence="3">Homodimer.</text>
</comment>
<evidence type="ECO:0000259" key="12">
    <source>
        <dbReference type="Pfam" id="PF01179"/>
    </source>
</evidence>
<dbReference type="EC" id="1.4.3.-" evidence="11"/>
<comment type="cofactor">
    <cofactor evidence="11">
        <name>Cu cation</name>
        <dbReference type="ChEBI" id="CHEBI:23378"/>
    </cofactor>
    <text evidence="11">Contains 1 topaquinone per subunit.</text>
</comment>
<gene>
    <name evidence="14" type="ORF">CALVIDRAFT_535190</name>
</gene>
<evidence type="ECO:0000256" key="2">
    <source>
        <dbReference type="ARBA" id="ARBA00007983"/>
    </source>
</evidence>
<evidence type="ECO:0000256" key="7">
    <source>
        <dbReference type="ARBA" id="ARBA00023008"/>
    </source>
</evidence>
<feature type="active site" description="Schiff-base intermediate with substrate; via topaquinone" evidence="9">
    <location>
        <position position="426"/>
    </location>
</feature>
<keyword evidence="7 11" id="KW-0186">Copper</keyword>
<feature type="active site" description="Proton acceptor" evidence="9">
    <location>
        <position position="342"/>
    </location>
</feature>
<feature type="modified residue" description="2',4',5'-topaquinone" evidence="10">
    <location>
        <position position="426"/>
    </location>
</feature>
<dbReference type="FunFam" id="3.10.450.40:FF:000011">
    <property type="entry name" value="Amine oxidase"/>
    <property type="match status" value="1"/>
</dbReference>
<comment type="PTM">
    <text evidence="10 11">Topaquinone (TPQ) is generated by copper-dependent autoxidation of a specific tyrosyl residue.</text>
</comment>
<dbReference type="Gene3D" id="2.70.98.20">
    <property type="entry name" value="Copper amine oxidase, catalytic domain"/>
    <property type="match status" value="1"/>
</dbReference>
<protein>
    <recommendedName>
        <fullName evidence="11">Amine oxidase</fullName>
        <ecNumber evidence="11">1.4.3.-</ecNumber>
    </recommendedName>
</protein>
<dbReference type="GO" id="GO:0005507">
    <property type="term" value="F:copper ion binding"/>
    <property type="evidence" value="ECO:0007669"/>
    <property type="project" value="InterPro"/>
</dbReference>
<dbReference type="InterPro" id="IPR015800">
    <property type="entry name" value="Cu_amine_oxidase_N2"/>
</dbReference>
<dbReference type="AlphaFoldDB" id="A0A167P9P1"/>
<dbReference type="InterPro" id="IPR049948">
    <property type="entry name" value="Cu_Am_ox_TPQ-bd"/>
</dbReference>
<dbReference type="STRING" id="1330018.A0A167P9P1"/>
<evidence type="ECO:0000313" key="15">
    <source>
        <dbReference type="Proteomes" id="UP000076738"/>
    </source>
</evidence>
<dbReference type="Proteomes" id="UP000076738">
    <property type="component" value="Unassembled WGS sequence"/>
</dbReference>
<organism evidence="14 15">
    <name type="scientific">Calocera viscosa (strain TUFC12733)</name>
    <dbReference type="NCBI Taxonomy" id="1330018"/>
    <lineage>
        <taxon>Eukaryota</taxon>
        <taxon>Fungi</taxon>
        <taxon>Dikarya</taxon>
        <taxon>Basidiomycota</taxon>
        <taxon>Agaricomycotina</taxon>
        <taxon>Dacrymycetes</taxon>
        <taxon>Dacrymycetales</taxon>
        <taxon>Dacrymycetaceae</taxon>
        <taxon>Calocera</taxon>
    </lineage>
</organism>
<evidence type="ECO:0000256" key="4">
    <source>
        <dbReference type="ARBA" id="ARBA00022723"/>
    </source>
</evidence>
<keyword evidence="4 11" id="KW-0479">Metal-binding</keyword>
<proteinExistence type="inferred from homology"/>
<dbReference type="FunFam" id="2.70.98.20:FF:000001">
    <property type="entry name" value="Amine oxidase"/>
    <property type="match status" value="1"/>
</dbReference>
<name>A0A167P9P1_CALVF</name>
<dbReference type="PANTHER" id="PTHR10638">
    <property type="entry name" value="COPPER AMINE OXIDASE"/>
    <property type="match status" value="1"/>
</dbReference>
<dbReference type="PANTHER" id="PTHR10638:SF60">
    <property type="entry name" value="AMINE OXIDASE"/>
    <property type="match status" value="1"/>
</dbReference>
<dbReference type="Gene3D" id="3.10.450.40">
    <property type="match status" value="2"/>
</dbReference>
<evidence type="ECO:0000256" key="1">
    <source>
        <dbReference type="ARBA" id="ARBA00001935"/>
    </source>
</evidence>
<accession>A0A167P9P1</accession>
<evidence type="ECO:0000256" key="6">
    <source>
        <dbReference type="ARBA" id="ARBA00023002"/>
    </source>
</evidence>
<dbReference type="EMBL" id="KV417275">
    <property type="protein sequence ID" value="KZO98558.1"/>
    <property type="molecule type" value="Genomic_DNA"/>
</dbReference>
<dbReference type="InterPro" id="IPR000269">
    <property type="entry name" value="Cu_amine_oxidase"/>
</dbReference>
<keyword evidence="5 9" id="KW-0801">TPQ</keyword>
<dbReference type="OrthoDB" id="5379943at2759"/>
<dbReference type="GO" id="GO:0009308">
    <property type="term" value="P:amine metabolic process"/>
    <property type="evidence" value="ECO:0007669"/>
    <property type="project" value="UniProtKB-UniRule"/>
</dbReference>